<evidence type="ECO:0000313" key="2">
    <source>
        <dbReference type="Proteomes" id="UP001054902"/>
    </source>
</evidence>
<dbReference type="Pfam" id="PF13306">
    <property type="entry name" value="LRR_5"/>
    <property type="match status" value="1"/>
</dbReference>
<protein>
    <recommendedName>
        <fullName evidence="3">Leucine-rich repeat domain-containing protein</fullName>
    </recommendedName>
</protein>
<sequence>MRIATVDGLVTVFYEGSKPLYNELLEEELSHAHQQNLDPSEECKEYLSERLSWQQVIVVKGVTMIQFCSFKRCENIKRIIFADTVTRIDASAFAYCKSLYYIKLSISLRYVGRGAFHGCKLTSVFIPPRCRYIGNAFAHNKNLTVLNVPQHIGLDTNAIENTKLFEISPFESERMKVREAYRLYFYERHHEEINSWLKNTNINEEFALHRVCASFEPTLDMIVDAMKDKGGPKAFKVENSIGITPSRYLKENPYAEVTENEVIEKYVLKMMGEL</sequence>
<dbReference type="AlphaFoldDB" id="A0AAD3D3S1"/>
<dbReference type="InterPro" id="IPR026906">
    <property type="entry name" value="LRR_5"/>
</dbReference>
<dbReference type="EMBL" id="BLLK01000057">
    <property type="protein sequence ID" value="GFH57208.1"/>
    <property type="molecule type" value="Genomic_DNA"/>
</dbReference>
<organism evidence="1 2">
    <name type="scientific">Chaetoceros tenuissimus</name>
    <dbReference type="NCBI Taxonomy" id="426638"/>
    <lineage>
        <taxon>Eukaryota</taxon>
        <taxon>Sar</taxon>
        <taxon>Stramenopiles</taxon>
        <taxon>Ochrophyta</taxon>
        <taxon>Bacillariophyta</taxon>
        <taxon>Coscinodiscophyceae</taxon>
        <taxon>Chaetocerotophycidae</taxon>
        <taxon>Chaetocerotales</taxon>
        <taxon>Chaetocerotaceae</taxon>
        <taxon>Chaetoceros</taxon>
    </lineage>
</organism>
<reference evidence="1 2" key="1">
    <citation type="journal article" date="2021" name="Sci. Rep.">
        <title>The genome of the diatom Chaetoceros tenuissimus carries an ancient integrated fragment of an extant virus.</title>
        <authorList>
            <person name="Hongo Y."/>
            <person name="Kimura K."/>
            <person name="Takaki Y."/>
            <person name="Yoshida Y."/>
            <person name="Baba S."/>
            <person name="Kobayashi G."/>
            <person name="Nagasaki K."/>
            <person name="Hano T."/>
            <person name="Tomaru Y."/>
        </authorList>
    </citation>
    <scope>NUCLEOTIDE SEQUENCE [LARGE SCALE GENOMIC DNA]</scope>
    <source>
        <strain evidence="1 2">NIES-3715</strain>
    </source>
</reference>
<evidence type="ECO:0000313" key="1">
    <source>
        <dbReference type="EMBL" id="GFH57208.1"/>
    </source>
</evidence>
<evidence type="ECO:0008006" key="3">
    <source>
        <dbReference type="Google" id="ProtNLM"/>
    </source>
</evidence>
<dbReference type="Proteomes" id="UP001054902">
    <property type="component" value="Unassembled WGS sequence"/>
</dbReference>
<dbReference type="InterPro" id="IPR032675">
    <property type="entry name" value="LRR_dom_sf"/>
</dbReference>
<comment type="caution">
    <text evidence="1">The sequence shown here is derived from an EMBL/GenBank/DDBJ whole genome shotgun (WGS) entry which is preliminary data.</text>
</comment>
<proteinExistence type="predicted"/>
<dbReference type="SUPFAM" id="SSF52058">
    <property type="entry name" value="L domain-like"/>
    <property type="match status" value="1"/>
</dbReference>
<dbReference type="Gene3D" id="3.80.10.10">
    <property type="entry name" value="Ribonuclease Inhibitor"/>
    <property type="match status" value="1"/>
</dbReference>
<accession>A0AAD3D3S1</accession>
<keyword evidence="2" id="KW-1185">Reference proteome</keyword>
<gene>
    <name evidence="1" type="ORF">CTEN210_13684</name>
</gene>
<name>A0AAD3D3S1_9STRA</name>